<reference evidence="7 8" key="1">
    <citation type="submission" date="2023-05" db="EMBL/GenBank/DDBJ databases">
        <title>Rombocin, a short stable natural nisin variant, displays selective antimicrobial activity against Listeria monocytogenes and employs dual mode of action to kill target bacterial strains.</title>
        <authorList>
            <person name="Wambui J."/>
            <person name="Stephan R."/>
            <person name="Kuipers O.P."/>
        </authorList>
    </citation>
    <scope>NUCLEOTIDE SEQUENCE [LARGE SCALE GENOMIC DNA]</scope>
    <source>
        <strain evidence="7 8">RC002</strain>
    </source>
</reference>
<comment type="function">
    <text evidence="3">May play the central regulatory role in sporulation. It may be an element of the effector pathway responsible for the activation of sporulation genes in response to nutritional stress. Spo0A may act in concert with spo0H (a sigma factor) to control the expression of some genes that are critical to the sporulation process.</text>
</comment>
<evidence type="ECO:0000313" key="8">
    <source>
        <dbReference type="Proteomes" id="UP001301012"/>
    </source>
</evidence>
<keyword evidence="4" id="KW-0597">Phosphoprotein</keyword>
<evidence type="ECO:0000256" key="2">
    <source>
        <dbReference type="ARBA" id="ARBA00023125"/>
    </source>
</evidence>
<dbReference type="InterPro" id="IPR016032">
    <property type="entry name" value="Sig_transdc_resp-reg_C-effctor"/>
</dbReference>
<sequence length="209" mass="24555">MGILIVSDSFIVRDALYYMFNKKYGMETKILASNFLDLEKNLKKIEISKVNCMILDIEKENMKYIEFMKDDICENKIVVLDLHRSKEVCATSIKQGVDGYILNIAEKEEFMDKVNSIIEKGKKFYDIDLLQNILQDEYVECETLTNRENEILEEVGKGYSNKEIAKHLYITEYTVKKHISSILLKLNLRSRKNIIIYFKEKYSEKCANL</sequence>
<comment type="caution">
    <text evidence="7">The sequence shown here is derived from an EMBL/GenBank/DDBJ whole genome shotgun (WGS) entry which is preliminary data.</text>
</comment>
<accession>A0ABT7E7Q5</accession>
<dbReference type="PANTHER" id="PTHR45566:SF2">
    <property type="entry name" value="NARL SUBFAMILY"/>
    <property type="match status" value="1"/>
</dbReference>
<keyword evidence="2" id="KW-0238">DNA-binding</keyword>
<evidence type="ECO:0000259" key="5">
    <source>
        <dbReference type="PROSITE" id="PS50043"/>
    </source>
</evidence>
<dbReference type="CDD" id="cd06170">
    <property type="entry name" value="LuxR_C_like"/>
    <property type="match status" value="1"/>
</dbReference>
<keyword evidence="8" id="KW-1185">Reference proteome</keyword>
<evidence type="ECO:0000313" key="7">
    <source>
        <dbReference type="EMBL" id="MDK2562966.1"/>
    </source>
</evidence>
<feature type="domain" description="HTH luxR-type" evidence="5">
    <location>
        <begin position="137"/>
        <end position="202"/>
    </location>
</feature>
<evidence type="ECO:0000256" key="1">
    <source>
        <dbReference type="ARBA" id="ARBA00018672"/>
    </source>
</evidence>
<dbReference type="Proteomes" id="UP001301012">
    <property type="component" value="Unassembled WGS sequence"/>
</dbReference>
<dbReference type="PROSITE" id="PS50110">
    <property type="entry name" value="RESPONSE_REGULATORY"/>
    <property type="match status" value="1"/>
</dbReference>
<feature type="modified residue" description="4-aspartylphosphate" evidence="4">
    <location>
        <position position="56"/>
    </location>
</feature>
<organism evidence="7 8">
    <name type="scientific">Romboutsia sedimentorum</name>
    <dbReference type="NCBI Taxonomy" id="1368474"/>
    <lineage>
        <taxon>Bacteria</taxon>
        <taxon>Bacillati</taxon>
        <taxon>Bacillota</taxon>
        <taxon>Clostridia</taxon>
        <taxon>Peptostreptococcales</taxon>
        <taxon>Peptostreptococcaceae</taxon>
        <taxon>Romboutsia</taxon>
    </lineage>
</organism>
<protein>
    <recommendedName>
        <fullName evidence="1">Stage 0 sporulation protein A homolog</fullName>
    </recommendedName>
</protein>
<dbReference type="PROSITE" id="PS50043">
    <property type="entry name" value="HTH_LUXR_2"/>
    <property type="match status" value="1"/>
</dbReference>
<dbReference type="Gene3D" id="3.40.50.2300">
    <property type="match status" value="1"/>
</dbReference>
<dbReference type="InterPro" id="IPR000792">
    <property type="entry name" value="Tscrpt_reg_LuxR_C"/>
</dbReference>
<feature type="domain" description="Response regulatory" evidence="6">
    <location>
        <begin position="2"/>
        <end position="118"/>
    </location>
</feature>
<dbReference type="EMBL" id="JASKYM010000002">
    <property type="protein sequence ID" value="MDK2562966.1"/>
    <property type="molecule type" value="Genomic_DNA"/>
</dbReference>
<dbReference type="InterPro" id="IPR011006">
    <property type="entry name" value="CheY-like_superfamily"/>
</dbReference>
<dbReference type="SUPFAM" id="SSF46894">
    <property type="entry name" value="C-terminal effector domain of the bipartite response regulators"/>
    <property type="match status" value="1"/>
</dbReference>
<dbReference type="RefSeq" id="WP_284131936.1">
    <property type="nucleotide sequence ID" value="NZ_JASKYM010000002.1"/>
</dbReference>
<dbReference type="SUPFAM" id="SSF52172">
    <property type="entry name" value="CheY-like"/>
    <property type="match status" value="1"/>
</dbReference>
<dbReference type="PROSITE" id="PS00622">
    <property type="entry name" value="HTH_LUXR_1"/>
    <property type="match status" value="1"/>
</dbReference>
<proteinExistence type="predicted"/>
<dbReference type="PANTHER" id="PTHR45566">
    <property type="entry name" value="HTH-TYPE TRANSCRIPTIONAL REGULATOR YHJB-RELATED"/>
    <property type="match status" value="1"/>
</dbReference>
<evidence type="ECO:0000256" key="3">
    <source>
        <dbReference type="ARBA" id="ARBA00024867"/>
    </source>
</evidence>
<gene>
    <name evidence="7" type="ORF">QOZ84_05370</name>
</gene>
<dbReference type="SMART" id="SM00421">
    <property type="entry name" value="HTH_LUXR"/>
    <property type="match status" value="1"/>
</dbReference>
<dbReference type="InterPro" id="IPR051015">
    <property type="entry name" value="EvgA-like"/>
</dbReference>
<evidence type="ECO:0000259" key="6">
    <source>
        <dbReference type="PROSITE" id="PS50110"/>
    </source>
</evidence>
<evidence type="ECO:0000256" key="4">
    <source>
        <dbReference type="PROSITE-ProRule" id="PRU00169"/>
    </source>
</evidence>
<name>A0ABT7E7Q5_9FIRM</name>
<dbReference type="Pfam" id="PF00196">
    <property type="entry name" value="GerE"/>
    <property type="match status" value="1"/>
</dbReference>
<dbReference type="PRINTS" id="PR00038">
    <property type="entry name" value="HTHLUXR"/>
</dbReference>
<dbReference type="InterPro" id="IPR001789">
    <property type="entry name" value="Sig_transdc_resp-reg_receiver"/>
</dbReference>